<dbReference type="Proteomes" id="UP000288758">
    <property type="component" value="Chromosome"/>
</dbReference>
<dbReference type="AlphaFoldDB" id="A0A410S235"/>
<evidence type="ECO:0000313" key="1">
    <source>
        <dbReference type="EMBL" id="QAT88295.1"/>
    </source>
</evidence>
<gene>
    <name evidence="1" type="ORF">EJ065_6770</name>
</gene>
<evidence type="ECO:0000313" key="2">
    <source>
        <dbReference type="Proteomes" id="UP000288758"/>
    </source>
</evidence>
<dbReference type="EMBL" id="CP034669">
    <property type="protein sequence ID" value="QAT88295.1"/>
    <property type="molecule type" value="Genomic_DNA"/>
</dbReference>
<dbReference type="RefSeq" id="WP_240672571.1">
    <property type="nucleotide sequence ID" value="NZ_CP034669.1"/>
</dbReference>
<reference evidence="1 2" key="1">
    <citation type="submission" date="2018-12" db="EMBL/GenBank/DDBJ databases">
        <title>Complete Genome Sequence of the Corallopyronin A producing Myxobacterium Corallococcus coralloides B035.</title>
        <authorList>
            <person name="Bouhired S.M."/>
            <person name="Rupp O."/>
            <person name="Blom J."/>
            <person name="Schaeberle T.F."/>
            <person name="Kehraus S."/>
            <person name="Schiefer A."/>
            <person name="Pfarr K."/>
            <person name="Goesmann A."/>
            <person name="Hoerauf A."/>
            <person name="Koenig G.M."/>
        </authorList>
    </citation>
    <scope>NUCLEOTIDE SEQUENCE [LARGE SCALE GENOMIC DNA]</scope>
    <source>
        <strain evidence="1 2">B035</strain>
    </source>
</reference>
<organism evidence="1 2">
    <name type="scientific">Corallococcus coralloides</name>
    <name type="common">Myxococcus coralloides</name>
    <dbReference type="NCBI Taxonomy" id="184914"/>
    <lineage>
        <taxon>Bacteria</taxon>
        <taxon>Pseudomonadati</taxon>
        <taxon>Myxococcota</taxon>
        <taxon>Myxococcia</taxon>
        <taxon>Myxococcales</taxon>
        <taxon>Cystobacterineae</taxon>
        <taxon>Myxococcaceae</taxon>
        <taxon>Corallococcus</taxon>
    </lineage>
</organism>
<protein>
    <submittedName>
        <fullName evidence="1">Uncharacterized protein</fullName>
    </submittedName>
</protein>
<sequence length="132" mass="14325">MLKPHHVLLCVSLLQDGGVEGSRTGTAVVEGIQWPDDLQPLATLDGPAVLAAHAALQRVLSRYPKEYAKSCTYSAKGMEVIVGEERGIYFVRINPRPDKCGWAPGTVLGFDVFELYAVSPEGKVLARYPAMP</sequence>
<accession>A0A410S235</accession>
<name>A0A410S235_CORCK</name>
<proteinExistence type="predicted"/>